<dbReference type="EMBL" id="JAODAN010000004">
    <property type="protein sequence ID" value="KAK1924808.1"/>
    <property type="molecule type" value="Genomic_DNA"/>
</dbReference>
<sequence length="194" mass="21996">MEGLIRNTPHVWRDVLVKEPPLRVRGLKRITEPKRPVTYSLHLTMHSSPILRIVSKRTATTMSLDPSKFNVLKTPLQPLTQYGDSTHPTGFFRDGYCWGSELDRGQHYIGGVVSQEFLDFSKSRGNDLTQPSGRFPGLKDGCRWCLCVQRWKEALLASETLGEKIVPRVDLSATAFDALKQVELSDLERFAVKK</sequence>
<dbReference type="InterPro" id="IPR018714">
    <property type="entry name" value="DUF2237"/>
</dbReference>
<dbReference type="PANTHER" id="PTHR37466:SF1">
    <property type="entry name" value="SLR1628 PROTEIN"/>
    <property type="match status" value="1"/>
</dbReference>
<evidence type="ECO:0000313" key="1">
    <source>
        <dbReference type="EMBL" id="KAK1924808.1"/>
    </source>
</evidence>
<proteinExistence type="predicted"/>
<keyword evidence="2" id="KW-1185">Reference proteome</keyword>
<dbReference type="Gene3D" id="3.30.56.110">
    <property type="entry name" value="Protein of unknown function DUF2237"/>
    <property type="match status" value="1"/>
</dbReference>
<accession>A0AAD9FRH8</accession>
<evidence type="ECO:0000313" key="2">
    <source>
        <dbReference type="Proteomes" id="UP001182556"/>
    </source>
</evidence>
<protein>
    <submittedName>
        <fullName evidence="1">Uncharacterized protein</fullName>
    </submittedName>
</protein>
<dbReference type="Proteomes" id="UP001182556">
    <property type="component" value="Unassembled WGS sequence"/>
</dbReference>
<comment type="caution">
    <text evidence="1">The sequence shown here is derived from an EMBL/GenBank/DDBJ whole genome shotgun (WGS) entry which is preliminary data.</text>
</comment>
<dbReference type="Pfam" id="PF09996">
    <property type="entry name" value="DUF2237"/>
    <property type="match status" value="1"/>
</dbReference>
<gene>
    <name evidence="1" type="ORF">DB88DRAFT_486945</name>
</gene>
<organism evidence="1 2">
    <name type="scientific">Papiliotrema laurentii</name>
    <name type="common">Cryptococcus laurentii</name>
    <dbReference type="NCBI Taxonomy" id="5418"/>
    <lineage>
        <taxon>Eukaryota</taxon>
        <taxon>Fungi</taxon>
        <taxon>Dikarya</taxon>
        <taxon>Basidiomycota</taxon>
        <taxon>Agaricomycotina</taxon>
        <taxon>Tremellomycetes</taxon>
        <taxon>Tremellales</taxon>
        <taxon>Rhynchogastremaceae</taxon>
        <taxon>Papiliotrema</taxon>
    </lineage>
</organism>
<dbReference type="PANTHER" id="PTHR37466">
    <property type="entry name" value="SLR1628 PROTEIN"/>
    <property type="match status" value="1"/>
</dbReference>
<name>A0AAD9FRH8_PAPLA</name>
<reference evidence="1" key="1">
    <citation type="submission" date="2023-02" db="EMBL/GenBank/DDBJ databases">
        <title>Identification and recombinant expression of a fungal hydrolase from Papiliotrema laurentii that hydrolyzes apple cutin and clears colloidal polyester polyurethane.</title>
        <authorList>
            <consortium name="DOE Joint Genome Institute"/>
            <person name="Roman V.A."/>
            <person name="Bojanowski C."/>
            <person name="Crable B.R."/>
            <person name="Wagner D.N."/>
            <person name="Hung C.S."/>
            <person name="Nadeau L.J."/>
            <person name="Schratz L."/>
            <person name="Haridas S."/>
            <person name="Pangilinan J."/>
            <person name="Lipzen A."/>
            <person name="Na H."/>
            <person name="Yan M."/>
            <person name="Ng V."/>
            <person name="Grigoriev I.V."/>
            <person name="Spatafora J.W."/>
            <person name="Barlow D."/>
            <person name="Biffinger J."/>
            <person name="Kelley-Loughnane N."/>
            <person name="Varaljay V.A."/>
            <person name="Crookes-Goodson W.J."/>
        </authorList>
    </citation>
    <scope>NUCLEOTIDE SEQUENCE</scope>
    <source>
        <strain evidence="1">5307AH</strain>
    </source>
</reference>
<dbReference type="AlphaFoldDB" id="A0AAD9FRH8"/>